<feature type="domain" description="Luciferase-like" evidence="5">
    <location>
        <begin position="21"/>
        <end position="338"/>
    </location>
</feature>
<dbReference type="Pfam" id="PF00296">
    <property type="entry name" value="Bac_luciferase"/>
    <property type="match status" value="1"/>
</dbReference>
<name>A0A9E6Y054_9ACTN</name>
<evidence type="ECO:0000256" key="2">
    <source>
        <dbReference type="ARBA" id="ARBA00022643"/>
    </source>
</evidence>
<evidence type="ECO:0000256" key="3">
    <source>
        <dbReference type="ARBA" id="ARBA00023002"/>
    </source>
</evidence>
<keyword evidence="3 6" id="KW-0560">Oxidoreductase</keyword>
<keyword evidence="7" id="KW-1185">Reference proteome</keyword>
<sequence>MSSTRSTMNPIHSSTNRLKLGVFGFNGGAAFTNHPDRFVPTWDNNVRIAQLADRLGMEAAVSASRWKPFASDGHYSGDLFETFAWAAAVAAVTERISVMSTVHLSVVHPVIAAKSAATIDLISSGRFGLNLVCGWYRAEMEMFGDPMYGHEDRYALAHEWVEVFDRLWHDPAGFDFTGRFYDLKGAIVQPRSPYRRPILLNAGGSERGQDFAARDCDVAFIIPQDPRPEALKRQVDQYRDLARERYGKEIQVWMSSYVVQRDTMEQARAYVQDYVVTRGDREGVDAFLANNVGNAHTFPEGVLDQVRFAIAAGYGGYPILGPAEEITATLASLCDAGVDGLLLTWLDYEGGLATFGESVLPMLVREGLREPARVLG</sequence>
<dbReference type="SUPFAM" id="SSF51679">
    <property type="entry name" value="Bacterial luciferase-like"/>
    <property type="match status" value="1"/>
</dbReference>
<dbReference type="RefSeq" id="WP_407655846.1">
    <property type="nucleotide sequence ID" value="NZ_CP087164.1"/>
</dbReference>
<dbReference type="Gene3D" id="3.20.20.30">
    <property type="entry name" value="Luciferase-like domain"/>
    <property type="match status" value="1"/>
</dbReference>
<dbReference type="InterPro" id="IPR036661">
    <property type="entry name" value="Luciferase-like_sf"/>
</dbReference>
<dbReference type="InterPro" id="IPR011251">
    <property type="entry name" value="Luciferase-like_dom"/>
</dbReference>
<evidence type="ECO:0000313" key="6">
    <source>
        <dbReference type="EMBL" id="UGS36996.1"/>
    </source>
</evidence>
<accession>A0A9E6Y054</accession>
<dbReference type="GO" id="GO:0004497">
    <property type="term" value="F:monooxygenase activity"/>
    <property type="evidence" value="ECO:0007669"/>
    <property type="project" value="UniProtKB-KW"/>
</dbReference>
<keyword evidence="1" id="KW-0285">Flavoprotein</keyword>
<organism evidence="6 7">
    <name type="scientific">Capillimicrobium parvum</name>
    <dbReference type="NCBI Taxonomy" id="2884022"/>
    <lineage>
        <taxon>Bacteria</taxon>
        <taxon>Bacillati</taxon>
        <taxon>Actinomycetota</taxon>
        <taxon>Thermoleophilia</taxon>
        <taxon>Solirubrobacterales</taxon>
        <taxon>Capillimicrobiaceae</taxon>
        <taxon>Capillimicrobium</taxon>
    </lineage>
</organism>
<reference evidence="6" key="1">
    <citation type="journal article" date="2022" name="Int. J. Syst. Evol. Microbiol.">
        <title>Pseudomonas aegrilactucae sp. nov. and Pseudomonas morbosilactucae sp. nov., pathogens causing bacterial rot of lettuce in Japan.</title>
        <authorList>
            <person name="Sawada H."/>
            <person name="Fujikawa T."/>
            <person name="Satou M."/>
        </authorList>
    </citation>
    <scope>NUCLEOTIDE SEQUENCE</scope>
    <source>
        <strain evidence="6">0166_1</strain>
    </source>
</reference>
<evidence type="ECO:0000256" key="4">
    <source>
        <dbReference type="ARBA" id="ARBA00023033"/>
    </source>
</evidence>
<dbReference type="Proteomes" id="UP001162834">
    <property type="component" value="Chromosome"/>
</dbReference>
<evidence type="ECO:0000256" key="1">
    <source>
        <dbReference type="ARBA" id="ARBA00022630"/>
    </source>
</evidence>
<dbReference type="InterPro" id="IPR050172">
    <property type="entry name" value="SsuD_RutA_monooxygenase"/>
</dbReference>
<evidence type="ECO:0000259" key="5">
    <source>
        <dbReference type="Pfam" id="PF00296"/>
    </source>
</evidence>
<keyword evidence="4 6" id="KW-0503">Monooxygenase</keyword>
<dbReference type="GO" id="GO:0016705">
    <property type="term" value="F:oxidoreductase activity, acting on paired donors, with incorporation or reduction of molecular oxygen"/>
    <property type="evidence" value="ECO:0007669"/>
    <property type="project" value="InterPro"/>
</dbReference>
<proteinExistence type="predicted"/>
<gene>
    <name evidence="6" type="primary">sfnG_4</name>
    <name evidence="6" type="ORF">DSM104329_03408</name>
</gene>
<dbReference type="EC" id="1.14.14.35" evidence="6"/>
<dbReference type="PANTHER" id="PTHR42847:SF4">
    <property type="entry name" value="ALKANESULFONATE MONOOXYGENASE-RELATED"/>
    <property type="match status" value="1"/>
</dbReference>
<dbReference type="AlphaFoldDB" id="A0A9E6Y054"/>
<dbReference type="EMBL" id="CP087164">
    <property type="protein sequence ID" value="UGS36996.1"/>
    <property type="molecule type" value="Genomic_DNA"/>
</dbReference>
<keyword evidence="2" id="KW-0288">FMN</keyword>
<dbReference type="PANTHER" id="PTHR42847">
    <property type="entry name" value="ALKANESULFONATE MONOOXYGENASE"/>
    <property type="match status" value="1"/>
</dbReference>
<protein>
    <submittedName>
        <fullName evidence="6">FMNH(2)-dependent dimethylsulfone monooxygenase</fullName>
        <ecNumber evidence="6">1.14.14.35</ecNumber>
    </submittedName>
</protein>
<evidence type="ECO:0000313" key="7">
    <source>
        <dbReference type="Proteomes" id="UP001162834"/>
    </source>
</evidence>
<dbReference type="KEGG" id="sbae:DSM104329_03408"/>